<evidence type="ECO:0000313" key="2">
    <source>
        <dbReference type="EMBL" id="SPL68848.1"/>
    </source>
</evidence>
<dbReference type="InterPro" id="IPR027417">
    <property type="entry name" value="P-loop_NTPase"/>
</dbReference>
<proteinExistence type="predicted"/>
<feature type="domain" description="Rad50/SbcC-type AAA" evidence="1">
    <location>
        <begin position="13"/>
        <end position="219"/>
    </location>
</feature>
<dbReference type="InParanoid" id="A0A2U3MTT5"/>
<keyword evidence="3" id="KW-1185">Reference proteome</keyword>
<dbReference type="PANTHER" id="PTHR32182:SF23">
    <property type="entry name" value="ATP BINDING PROTEIN"/>
    <property type="match status" value="1"/>
</dbReference>
<organism evidence="2 3">
    <name type="scientific">Acinetobacter stercoris</name>
    <dbReference type="NCBI Taxonomy" id="2126983"/>
    <lineage>
        <taxon>Bacteria</taxon>
        <taxon>Pseudomonadati</taxon>
        <taxon>Pseudomonadota</taxon>
        <taxon>Gammaproteobacteria</taxon>
        <taxon>Moraxellales</taxon>
        <taxon>Moraxellaceae</taxon>
        <taxon>Acinetobacter</taxon>
    </lineage>
</organism>
<dbReference type="GO" id="GO:0000731">
    <property type="term" value="P:DNA synthesis involved in DNA repair"/>
    <property type="evidence" value="ECO:0007669"/>
    <property type="project" value="TreeGrafter"/>
</dbReference>
<dbReference type="GO" id="GO:0006302">
    <property type="term" value="P:double-strand break repair"/>
    <property type="evidence" value="ECO:0007669"/>
    <property type="project" value="InterPro"/>
</dbReference>
<dbReference type="RefSeq" id="WP_121972425.1">
    <property type="nucleotide sequence ID" value="NZ_OOGT01000001.1"/>
</dbReference>
<protein>
    <recommendedName>
        <fullName evidence="1">Rad50/SbcC-type AAA domain-containing protein</fullName>
    </recommendedName>
</protein>
<dbReference type="Pfam" id="PF13476">
    <property type="entry name" value="AAA_23"/>
    <property type="match status" value="1"/>
</dbReference>
<dbReference type="AlphaFoldDB" id="A0A2U3MTT5"/>
<dbReference type="PANTHER" id="PTHR32182">
    <property type="entry name" value="DNA REPLICATION AND REPAIR PROTEIN RECF"/>
    <property type="match status" value="1"/>
</dbReference>
<sequence length="457" mass="52311">MKIKSIHLSQTFHFSNLKVEFDLSKPVTLILGHQAAGKTAIIKNIYQALTWYSARLKDMRTAGVVMLDQDIRDNAIQSKIVLTVKFPAEIGQLPENSDNRDQDVSSCSWKLYKTLNTQGMGLSKVETTQLEQLIHLYQQAIKHDPLQGLPMIAYYPSERFVNETNLLSKNNPGLFQVHAAYEVVAIPFTTYARFFEWFREVSDIENAQTAQLFQHLVSSQHQESEDLSGIDLHSTLFQAHAQLHAPSLKALKTALNTVFPEITDIYLEYQPKLQLMVCYKNSNIMYQQLSNTLKSWVALIGDVVRRLCILNPLSLYPCLEGDGILLIDHIDAYLDSEMSQMILARLNQAFPQVQIIATGNRSELLENAEHYQCLRLENKNLSTIHLQPETLNFDEIYNHLMQGMELENTEILQEPDTQLSAVEQMFHQIQNLNDEQQQLLRQLLQNGDDTSSHEHLT</sequence>
<dbReference type="OrthoDB" id="9815944at2"/>
<evidence type="ECO:0000259" key="1">
    <source>
        <dbReference type="Pfam" id="PF13476"/>
    </source>
</evidence>
<dbReference type="Gene3D" id="3.40.50.300">
    <property type="entry name" value="P-loop containing nucleotide triphosphate hydrolases"/>
    <property type="match status" value="1"/>
</dbReference>
<dbReference type="SUPFAM" id="SSF52540">
    <property type="entry name" value="P-loop containing nucleoside triphosphate hydrolases"/>
    <property type="match status" value="1"/>
</dbReference>
<accession>A0A2U3MTT5</accession>
<dbReference type="EMBL" id="OOGT01000001">
    <property type="protein sequence ID" value="SPL68848.1"/>
    <property type="molecule type" value="Genomic_DNA"/>
</dbReference>
<reference evidence="3" key="1">
    <citation type="submission" date="2018-03" db="EMBL/GenBank/DDBJ databases">
        <authorList>
            <person name="Blom J."/>
        </authorList>
    </citation>
    <scope>NUCLEOTIDE SEQUENCE [LARGE SCALE GENOMIC DNA]</scope>
    <source>
        <strain evidence="3">KPC-SM-21</strain>
    </source>
</reference>
<dbReference type="GO" id="GO:0016887">
    <property type="term" value="F:ATP hydrolysis activity"/>
    <property type="evidence" value="ECO:0007669"/>
    <property type="project" value="InterPro"/>
</dbReference>
<gene>
    <name evidence="2" type="ORF">KPC_0026</name>
</gene>
<dbReference type="InterPro" id="IPR038729">
    <property type="entry name" value="Rad50/SbcC_AAA"/>
</dbReference>
<dbReference type="Proteomes" id="UP000245974">
    <property type="component" value="Unassembled WGS sequence"/>
</dbReference>
<evidence type="ECO:0000313" key="3">
    <source>
        <dbReference type="Proteomes" id="UP000245974"/>
    </source>
</evidence>
<name>A0A2U3MTT5_9GAMM</name>